<dbReference type="InterPro" id="IPR011701">
    <property type="entry name" value="MFS"/>
</dbReference>
<feature type="transmembrane region" description="Helical" evidence="6">
    <location>
        <begin position="439"/>
        <end position="463"/>
    </location>
</feature>
<feature type="compositionally biased region" description="Basic and acidic residues" evidence="5">
    <location>
        <begin position="554"/>
        <end position="563"/>
    </location>
</feature>
<gene>
    <name evidence="8" type="ORF">PHISCL_05666</name>
</gene>
<feature type="region of interest" description="Disordered" evidence="5">
    <location>
        <begin position="540"/>
        <end position="563"/>
    </location>
</feature>
<keyword evidence="2 6" id="KW-0812">Transmembrane</keyword>
<feature type="transmembrane region" description="Helical" evidence="6">
    <location>
        <begin position="293"/>
        <end position="310"/>
    </location>
</feature>
<feature type="transmembrane region" description="Helical" evidence="6">
    <location>
        <begin position="407"/>
        <end position="427"/>
    </location>
</feature>
<feature type="transmembrane region" description="Helical" evidence="6">
    <location>
        <begin position="263"/>
        <end position="286"/>
    </location>
</feature>
<feature type="transmembrane region" description="Helical" evidence="6">
    <location>
        <begin position="367"/>
        <end position="387"/>
    </location>
</feature>
<feature type="region of interest" description="Disordered" evidence="5">
    <location>
        <begin position="1"/>
        <end position="54"/>
    </location>
</feature>
<dbReference type="Pfam" id="PF07690">
    <property type="entry name" value="MFS_1"/>
    <property type="match status" value="1"/>
</dbReference>
<dbReference type="FunFam" id="1.20.1720.10:FF:000012">
    <property type="entry name" value="MFS toxin efflux pump (AflT)"/>
    <property type="match status" value="1"/>
</dbReference>
<dbReference type="AlphaFoldDB" id="A0A3A2ZY68"/>
<evidence type="ECO:0000256" key="2">
    <source>
        <dbReference type="ARBA" id="ARBA00022692"/>
    </source>
</evidence>
<evidence type="ECO:0000313" key="9">
    <source>
        <dbReference type="Proteomes" id="UP000266188"/>
    </source>
</evidence>
<comment type="subcellular location">
    <subcellularLocation>
        <location evidence="1">Membrane</location>
        <topology evidence="1">Multi-pass membrane protein</topology>
    </subcellularLocation>
</comment>
<dbReference type="CDD" id="cd17502">
    <property type="entry name" value="MFS_Azr1_MDR_like"/>
    <property type="match status" value="1"/>
</dbReference>
<evidence type="ECO:0000313" key="8">
    <source>
        <dbReference type="EMBL" id="RJE22001.1"/>
    </source>
</evidence>
<name>A0A3A2ZY68_9EURO</name>
<feature type="transmembrane region" description="Helical" evidence="6">
    <location>
        <begin position="103"/>
        <end position="121"/>
    </location>
</feature>
<dbReference type="SUPFAM" id="SSF103473">
    <property type="entry name" value="MFS general substrate transporter"/>
    <property type="match status" value="1"/>
</dbReference>
<feature type="domain" description="Major facilitator superfamily (MFS) profile" evidence="7">
    <location>
        <begin position="68"/>
        <end position="563"/>
    </location>
</feature>
<dbReference type="Gene3D" id="1.20.1720.10">
    <property type="entry name" value="Multidrug resistance protein D"/>
    <property type="match status" value="1"/>
</dbReference>
<dbReference type="GO" id="GO:0022857">
    <property type="term" value="F:transmembrane transporter activity"/>
    <property type="evidence" value="ECO:0007669"/>
    <property type="project" value="InterPro"/>
</dbReference>
<comment type="caution">
    <text evidence="8">The sequence shown here is derived from an EMBL/GenBank/DDBJ whole genome shotgun (WGS) entry which is preliminary data.</text>
</comment>
<evidence type="ECO:0000256" key="6">
    <source>
        <dbReference type="SAM" id="Phobius"/>
    </source>
</evidence>
<proteinExistence type="predicted"/>
<feature type="transmembrane region" description="Helical" evidence="6">
    <location>
        <begin position="503"/>
        <end position="529"/>
    </location>
</feature>
<dbReference type="InterPro" id="IPR020846">
    <property type="entry name" value="MFS_dom"/>
</dbReference>
<dbReference type="OrthoDB" id="10021397at2759"/>
<evidence type="ECO:0000256" key="4">
    <source>
        <dbReference type="ARBA" id="ARBA00023136"/>
    </source>
</evidence>
<feature type="compositionally biased region" description="Polar residues" evidence="5">
    <location>
        <begin position="1"/>
        <end position="36"/>
    </location>
</feature>
<dbReference type="Proteomes" id="UP000266188">
    <property type="component" value="Unassembled WGS sequence"/>
</dbReference>
<feature type="transmembrane region" description="Helical" evidence="6">
    <location>
        <begin position="133"/>
        <end position="150"/>
    </location>
</feature>
<dbReference type="STRING" id="2070753.A0A3A2ZY68"/>
<keyword evidence="4 6" id="KW-0472">Membrane</keyword>
<protein>
    <submittedName>
        <fullName evidence="8">Efflux pump</fullName>
    </submittedName>
</protein>
<accession>A0A3A2ZY68</accession>
<evidence type="ECO:0000256" key="3">
    <source>
        <dbReference type="ARBA" id="ARBA00022989"/>
    </source>
</evidence>
<dbReference type="GO" id="GO:0005886">
    <property type="term" value="C:plasma membrane"/>
    <property type="evidence" value="ECO:0007669"/>
    <property type="project" value="TreeGrafter"/>
</dbReference>
<reference evidence="9" key="1">
    <citation type="submission" date="2017-02" db="EMBL/GenBank/DDBJ databases">
        <authorList>
            <person name="Tafer H."/>
            <person name="Lopandic K."/>
        </authorList>
    </citation>
    <scope>NUCLEOTIDE SEQUENCE [LARGE SCALE GENOMIC DNA]</scope>
    <source>
        <strain evidence="9">CBS 366.77</strain>
    </source>
</reference>
<dbReference type="PANTHER" id="PTHR23501">
    <property type="entry name" value="MAJOR FACILITATOR SUPERFAMILY"/>
    <property type="match status" value="1"/>
</dbReference>
<dbReference type="PROSITE" id="PS50850">
    <property type="entry name" value="MFS"/>
    <property type="match status" value="1"/>
</dbReference>
<keyword evidence="9" id="KW-1185">Reference proteome</keyword>
<sequence>MATVGQPSSFQTGMTPMSGDTASTPDITGSVPNSQRPTEKSQEPGNSGVPRGQAENEEYPPTYVALTIMASCLISIFLVSLDRTIVSTAIPYITDEFQSINDIGWYGCAYMLANCAVQLLYGKIYKLYSVKNVFFGAIIIFEVGSVLCGAAPTSKALIIGGAIAGAGSSGVMSGVMQIMVHTVPLAKRPIYSGLFSSVFGISSVVGPLLGGAFTERVSWRWCFYINLPFGAVSIVAVFFLMKAPPAHQRRLPFKERLDQLDPIGLLLFIPCIVCLILALQWGGVVYSWSNARIIVLWVVFGITLIIWIAVQAWKKDNATVPPRAFFQRSILASFSFAITVASSMIILVYYVPLWFQAVKGVSPVKSGLTFLPFVLALVVAAIIGGLLTQRIGYYVPTMPNTGHPRWIGLQVLCGFGIGIGMQQANLAAQTVLPRPDVPVGIALMFFAQQLGGAIFLAVGQSVFTHGLINGLTGVNELNPGKVAEAGATQIRNMVPESLLPKVLAAYNIALTQTWYISVGLMCASIVPTLCMEWKNIKRKEGTGKPQTRGTSVRCDSDRPDYPT</sequence>
<organism evidence="8 9">
    <name type="scientific">Aspergillus sclerotialis</name>
    <dbReference type="NCBI Taxonomy" id="2070753"/>
    <lineage>
        <taxon>Eukaryota</taxon>
        <taxon>Fungi</taxon>
        <taxon>Dikarya</taxon>
        <taxon>Ascomycota</taxon>
        <taxon>Pezizomycotina</taxon>
        <taxon>Eurotiomycetes</taxon>
        <taxon>Eurotiomycetidae</taxon>
        <taxon>Eurotiales</taxon>
        <taxon>Aspergillaceae</taxon>
        <taxon>Aspergillus</taxon>
        <taxon>Aspergillus subgen. Polypaecilum</taxon>
    </lineage>
</organism>
<dbReference type="InterPro" id="IPR036259">
    <property type="entry name" value="MFS_trans_sf"/>
</dbReference>
<dbReference type="PANTHER" id="PTHR23501:SF201">
    <property type="entry name" value="MFS AFLATOXIN EFFLUX PUMP"/>
    <property type="match status" value="1"/>
</dbReference>
<feature type="transmembrane region" description="Helical" evidence="6">
    <location>
        <begin position="190"/>
        <end position="209"/>
    </location>
</feature>
<feature type="transmembrane region" description="Helical" evidence="6">
    <location>
        <begin position="330"/>
        <end position="355"/>
    </location>
</feature>
<feature type="transmembrane region" description="Helical" evidence="6">
    <location>
        <begin position="63"/>
        <end position="82"/>
    </location>
</feature>
<evidence type="ECO:0000256" key="1">
    <source>
        <dbReference type="ARBA" id="ARBA00004141"/>
    </source>
</evidence>
<keyword evidence="3 6" id="KW-1133">Transmembrane helix</keyword>
<feature type="transmembrane region" description="Helical" evidence="6">
    <location>
        <begin position="157"/>
        <end position="178"/>
    </location>
</feature>
<evidence type="ECO:0000259" key="7">
    <source>
        <dbReference type="PROSITE" id="PS50850"/>
    </source>
</evidence>
<dbReference type="Gene3D" id="1.20.1250.20">
    <property type="entry name" value="MFS general substrate transporter like domains"/>
    <property type="match status" value="1"/>
</dbReference>
<evidence type="ECO:0000256" key="5">
    <source>
        <dbReference type="SAM" id="MobiDB-lite"/>
    </source>
</evidence>
<dbReference type="EMBL" id="MVGC01000192">
    <property type="protein sequence ID" value="RJE22001.1"/>
    <property type="molecule type" value="Genomic_DNA"/>
</dbReference>
<feature type="transmembrane region" description="Helical" evidence="6">
    <location>
        <begin position="221"/>
        <end position="243"/>
    </location>
</feature>